<evidence type="ECO:0000313" key="5">
    <source>
        <dbReference type="Proteomes" id="UP000799421"/>
    </source>
</evidence>
<comment type="subcellular location">
    <subcellularLocation>
        <location evidence="2">Nucleus</location>
    </subcellularLocation>
</comment>
<dbReference type="SUPFAM" id="SSF88697">
    <property type="entry name" value="PUA domain-like"/>
    <property type="match status" value="1"/>
</dbReference>
<name>A0A6A7BYF7_9PEZI</name>
<sequence length="330" mass="38029">MQIQTQTHSITIHVDNRSSSPNLRFLQSQARWIRDELDPQIAINGPDALHSDEILKLDDLLRTLQDASLTITDLKTTRIHLAVLLICSQGTRWPRRLIDRSDQLTHMWERKFQSPLKDIGILLYEPGGRLHGVCQPNDIDEEALINHWRETNTLGGLFAKQSGSLRFRPGDWWISPLFAYRAGIISTPSRSGGIISDPERAYAILMTDDSELCGPNAEEFFYRAADTDRGKFSLTSATPESRTPVRILRSHTLRSFHAPKAGVRYDGLYRVTGWRVLPDEKTKKTKYEIGFKRLENEPSMSSVLRRPTTDEVEDYTEYKRLRRRRRRRGS</sequence>
<dbReference type="InterPro" id="IPR003105">
    <property type="entry name" value="SRA_YDG"/>
</dbReference>
<organism evidence="4 5">
    <name type="scientific">Piedraia hortae CBS 480.64</name>
    <dbReference type="NCBI Taxonomy" id="1314780"/>
    <lineage>
        <taxon>Eukaryota</taxon>
        <taxon>Fungi</taxon>
        <taxon>Dikarya</taxon>
        <taxon>Ascomycota</taxon>
        <taxon>Pezizomycotina</taxon>
        <taxon>Dothideomycetes</taxon>
        <taxon>Dothideomycetidae</taxon>
        <taxon>Capnodiales</taxon>
        <taxon>Piedraiaceae</taxon>
        <taxon>Piedraia</taxon>
    </lineage>
</organism>
<dbReference type="PROSITE" id="PS51015">
    <property type="entry name" value="YDG"/>
    <property type="match status" value="1"/>
</dbReference>
<evidence type="ECO:0000313" key="4">
    <source>
        <dbReference type="EMBL" id="KAF2860102.1"/>
    </source>
</evidence>
<keyword evidence="5" id="KW-1185">Reference proteome</keyword>
<dbReference type="EMBL" id="MU005985">
    <property type="protein sequence ID" value="KAF2860102.1"/>
    <property type="molecule type" value="Genomic_DNA"/>
</dbReference>
<dbReference type="OrthoDB" id="3244603at2759"/>
<dbReference type="InterPro" id="IPR015947">
    <property type="entry name" value="PUA-like_sf"/>
</dbReference>
<protein>
    <recommendedName>
        <fullName evidence="3">YDG domain-containing protein</fullName>
    </recommendedName>
</protein>
<accession>A0A6A7BYF7</accession>
<feature type="domain" description="YDG" evidence="3">
    <location>
        <begin position="134"/>
        <end position="293"/>
    </location>
</feature>
<dbReference type="AlphaFoldDB" id="A0A6A7BYF7"/>
<dbReference type="Proteomes" id="UP000799421">
    <property type="component" value="Unassembled WGS sequence"/>
</dbReference>
<dbReference type="GO" id="GO:0005634">
    <property type="term" value="C:nucleus"/>
    <property type="evidence" value="ECO:0007669"/>
    <property type="project" value="UniProtKB-SubCell"/>
</dbReference>
<dbReference type="Gene3D" id="2.30.280.10">
    <property type="entry name" value="SRA-YDG"/>
    <property type="match status" value="1"/>
</dbReference>
<dbReference type="InterPro" id="IPR036987">
    <property type="entry name" value="SRA-YDG_sf"/>
</dbReference>
<evidence type="ECO:0000256" key="2">
    <source>
        <dbReference type="PROSITE-ProRule" id="PRU00358"/>
    </source>
</evidence>
<proteinExistence type="predicted"/>
<keyword evidence="1 2" id="KW-0539">Nucleus</keyword>
<evidence type="ECO:0000256" key="1">
    <source>
        <dbReference type="ARBA" id="ARBA00023242"/>
    </source>
</evidence>
<reference evidence="4" key="1">
    <citation type="journal article" date="2020" name="Stud. Mycol.">
        <title>101 Dothideomycetes genomes: a test case for predicting lifestyles and emergence of pathogens.</title>
        <authorList>
            <person name="Haridas S."/>
            <person name="Albert R."/>
            <person name="Binder M."/>
            <person name="Bloem J."/>
            <person name="Labutti K."/>
            <person name="Salamov A."/>
            <person name="Andreopoulos B."/>
            <person name="Baker S."/>
            <person name="Barry K."/>
            <person name="Bills G."/>
            <person name="Bluhm B."/>
            <person name="Cannon C."/>
            <person name="Castanera R."/>
            <person name="Culley D."/>
            <person name="Daum C."/>
            <person name="Ezra D."/>
            <person name="Gonzalez J."/>
            <person name="Henrissat B."/>
            <person name="Kuo A."/>
            <person name="Liang C."/>
            <person name="Lipzen A."/>
            <person name="Lutzoni F."/>
            <person name="Magnuson J."/>
            <person name="Mondo S."/>
            <person name="Nolan M."/>
            <person name="Ohm R."/>
            <person name="Pangilinan J."/>
            <person name="Park H.-J."/>
            <person name="Ramirez L."/>
            <person name="Alfaro M."/>
            <person name="Sun H."/>
            <person name="Tritt A."/>
            <person name="Yoshinaga Y."/>
            <person name="Zwiers L.-H."/>
            <person name="Turgeon B."/>
            <person name="Goodwin S."/>
            <person name="Spatafora J."/>
            <person name="Crous P."/>
            <person name="Grigoriev I."/>
        </authorList>
    </citation>
    <scope>NUCLEOTIDE SEQUENCE</scope>
    <source>
        <strain evidence="4">CBS 480.64</strain>
    </source>
</reference>
<gene>
    <name evidence="4" type="ORF">K470DRAFT_217853</name>
</gene>
<evidence type="ECO:0000259" key="3">
    <source>
        <dbReference type="PROSITE" id="PS51015"/>
    </source>
</evidence>